<dbReference type="GO" id="GO:0008201">
    <property type="term" value="F:heparin binding"/>
    <property type="evidence" value="ECO:0007669"/>
    <property type="project" value="UniProtKB-UniRule"/>
</dbReference>
<evidence type="ECO:0000256" key="3">
    <source>
        <dbReference type="ARBA" id="ARBA00022473"/>
    </source>
</evidence>
<dbReference type="Gene3D" id="2.20.60.10">
    <property type="entry name" value="Pleiotrophin/Midkine, N-terminal domain"/>
    <property type="match status" value="1"/>
</dbReference>
<evidence type="ECO:0000256" key="8">
    <source>
        <dbReference type="ARBA" id="ARBA00023157"/>
    </source>
</evidence>
<reference evidence="14 15" key="1">
    <citation type="journal article" date="2021" name="G3 (Bethesda)">
        <title>Improved contiguity of the threespine stickleback genome using long-read sequencing.</title>
        <authorList>
            <person name="Nath S."/>
            <person name="Shaw D.E."/>
            <person name="White M.A."/>
        </authorList>
    </citation>
    <scope>NUCLEOTIDE SEQUENCE [LARGE SCALE GENOMIC DNA]</scope>
    <source>
        <strain evidence="14 15">Lake Benthic</strain>
    </source>
</reference>
<feature type="domain" description="Pleiotrophin/Midkine N-terminal" evidence="13">
    <location>
        <begin position="27"/>
        <end position="85"/>
    </location>
</feature>
<sequence>MKSLLAVLLLLALTLPSEANRRAKNHKGGKQEKSRLSSECSTTETQFGKCVPKDRGCGDGLRDASCRDVTEKIYCKVPCNWKKDIASRPDVSAPPPGDCKYKFGPWGSCEADTDTKSRSGTLKRALFNAECQPTVRVSKPCSPIHKK</sequence>
<evidence type="ECO:0000313" key="15">
    <source>
        <dbReference type="Proteomes" id="UP000007635"/>
    </source>
</evidence>
<dbReference type="InterPro" id="IPR000762">
    <property type="entry name" value="Midkine_heparin-bd_GF"/>
</dbReference>
<evidence type="ECO:0000256" key="9">
    <source>
        <dbReference type="ARBA" id="ARBA00023246"/>
    </source>
</evidence>
<evidence type="ECO:0000256" key="2">
    <source>
        <dbReference type="ARBA" id="ARBA00005403"/>
    </source>
</evidence>
<comment type="similarity">
    <text evidence="2 10">Belongs to the pleiotrophin family.</text>
</comment>
<dbReference type="GO" id="GO:0051781">
    <property type="term" value="P:positive regulation of cell division"/>
    <property type="evidence" value="ECO:0007669"/>
    <property type="project" value="UniProtKB-UniRule"/>
</dbReference>
<organism evidence="14 15">
    <name type="scientific">Gasterosteus aculeatus aculeatus</name>
    <name type="common">three-spined stickleback</name>
    <dbReference type="NCBI Taxonomy" id="481459"/>
    <lineage>
        <taxon>Eukaryota</taxon>
        <taxon>Metazoa</taxon>
        <taxon>Chordata</taxon>
        <taxon>Craniata</taxon>
        <taxon>Vertebrata</taxon>
        <taxon>Euteleostomi</taxon>
        <taxon>Actinopterygii</taxon>
        <taxon>Neopterygii</taxon>
        <taxon>Teleostei</taxon>
        <taxon>Neoteleostei</taxon>
        <taxon>Acanthomorphata</taxon>
        <taxon>Eupercaria</taxon>
        <taxon>Perciformes</taxon>
        <taxon>Cottioidei</taxon>
        <taxon>Gasterosteales</taxon>
        <taxon>Gasterosteidae</taxon>
        <taxon>Gasterosteus</taxon>
    </lineage>
</organism>
<dbReference type="InterPro" id="IPR038130">
    <property type="entry name" value="PTN/MK_C_dom_sf"/>
</dbReference>
<reference evidence="14" key="3">
    <citation type="submission" date="2025-09" db="UniProtKB">
        <authorList>
            <consortium name="Ensembl"/>
        </authorList>
    </citation>
    <scope>IDENTIFICATION</scope>
</reference>
<dbReference type="Ensembl" id="ENSGACT00000044907.1">
    <property type="protein sequence ID" value="ENSGACP00000043208.1"/>
    <property type="gene ID" value="ENSGACG00000035011.1"/>
</dbReference>
<keyword evidence="5 10" id="KW-0358">Heparin-binding</keyword>
<evidence type="ECO:0000256" key="11">
    <source>
        <dbReference type="SAM" id="MobiDB-lite"/>
    </source>
</evidence>
<evidence type="ECO:0000256" key="10">
    <source>
        <dbReference type="RuleBase" id="RU369117"/>
    </source>
</evidence>
<evidence type="ECO:0000256" key="4">
    <source>
        <dbReference type="ARBA" id="ARBA00022525"/>
    </source>
</evidence>
<comment type="subcellular location">
    <subcellularLocation>
        <location evidence="1 10">Secreted</location>
    </subcellularLocation>
</comment>
<dbReference type="SMART" id="SM00193">
    <property type="entry name" value="PTN"/>
    <property type="match status" value="1"/>
</dbReference>
<evidence type="ECO:0000313" key="14">
    <source>
        <dbReference type="Ensembl" id="ENSGACP00000043208.1"/>
    </source>
</evidence>
<dbReference type="GO" id="GO:0008083">
    <property type="term" value="F:growth factor activity"/>
    <property type="evidence" value="ECO:0007669"/>
    <property type="project" value="UniProtKB-UniRule"/>
</dbReference>
<gene>
    <name evidence="14" type="primary">MDK</name>
</gene>
<feature type="chain" id="PRO_5042671059" description="Midkine" evidence="10">
    <location>
        <begin position="20"/>
        <end position="147"/>
    </location>
</feature>
<feature type="signal peptide" evidence="10">
    <location>
        <begin position="1"/>
        <end position="19"/>
    </location>
</feature>
<keyword evidence="8 10" id="KW-1015">Disulfide bond</keyword>
<name>A0AAQ4PYU9_GASAC</name>
<keyword evidence="4 10" id="KW-0964">Secreted</keyword>
<dbReference type="Proteomes" id="UP000007635">
    <property type="component" value="Chromosome XIX"/>
</dbReference>
<dbReference type="InterPro" id="IPR020091">
    <property type="entry name" value="PTN/MK_diS_sf"/>
</dbReference>
<dbReference type="Pfam" id="PF01091">
    <property type="entry name" value="PTN_MK_C"/>
    <property type="match status" value="1"/>
</dbReference>
<dbReference type="PRINTS" id="PR00269">
    <property type="entry name" value="PTNMIDKINE"/>
</dbReference>
<reference evidence="14" key="2">
    <citation type="submission" date="2025-08" db="UniProtKB">
        <authorList>
            <consortium name="Ensembl"/>
        </authorList>
    </citation>
    <scope>IDENTIFICATION</scope>
</reference>
<dbReference type="SUPFAM" id="SSF57288">
    <property type="entry name" value="Midkine"/>
    <property type="match status" value="2"/>
</dbReference>
<dbReference type="FunFam" id="2.30.90.10:FF:000001">
    <property type="entry name" value="Pleiotrophin"/>
    <property type="match status" value="1"/>
</dbReference>
<feature type="domain" description="Pleiotrophin/Midkine C-terminal" evidence="12">
    <location>
        <begin position="97"/>
        <end position="146"/>
    </location>
</feature>
<dbReference type="InterPro" id="IPR037122">
    <property type="entry name" value="PTN/MK_N_dom_sf"/>
</dbReference>
<proteinExistence type="inferred from homology"/>
<evidence type="ECO:0000259" key="12">
    <source>
        <dbReference type="Pfam" id="PF01091"/>
    </source>
</evidence>
<dbReference type="PANTHER" id="PTHR13850">
    <property type="entry name" value="PLEIOTROPHIN FAMILY MEMBER"/>
    <property type="match status" value="1"/>
</dbReference>
<evidence type="ECO:0000259" key="13">
    <source>
        <dbReference type="Pfam" id="PF05196"/>
    </source>
</evidence>
<dbReference type="InterPro" id="IPR020090">
    <property type="entry name" value="PTN/MK_C_dom"/>
</dbReference>
<comment type="function">
    <text evidence="10">Secreted protein that functions as cytokine and growth factor and mediates its signal through cell-surface proteoglycan and non-proteoglycan receptors. Regulates many processes like inflammatory response, cell proliferation, cell adhesion, cell growth, cell survival, tissue regeneration, cell differentiation and cell migration.</text>
</comment>
<dbReference type="GeneTree" id="ENSGT00390000007640"/>
<keyword evidence="3" id="KW-0217">Developmental protein</keyword>
<keyword evidence="6 10" id="KW-0732">Signal</keyword>
<dbReference type="AlphaFoldDB" id="A0AAQ4PYU9"/>
<evidence type="ECO:0000256" key="6">
    <source>
        <dbReference type="ARBA" id="ARBA00022729"/>
    </source>
</evidence>
<dbReference type="InterPro" id="IPR020089">
    <property type="entry name" value="PTN/MK_N_dom"/>
</dbReference>
<evidence type="ECO:0000256" key="1">
    <source>
        <dbReference type="ARBA" id="ARBA00004613"/>
    </source>
</evidence>
<feature type="region of interest" description="Disordered" evidence="11">
    <location>
        <begin position="21"/>
        <end position="44"/>
    </location>
</feature>
<evidence type="ECO:0000256" key="5">
    <source>
        <dbReference type="ARBA" id="ARBA00022674"/>
    </source>
</evidence>
<dbReference type="PANTHER" id="PTHR13850:SF2">
    <property type="entry name" value="MIDKINE"/>
    <property type="match status" value="1"/>
</dbReference>
<dbReference type="Gene3D" id="2.30.90.10">
    <property type="entry name" value="Heparin-binding Growth Factor, Midkine, Chain A- C-terminal Domain"/>
    <property type="match status" value="1"/>
</dbReference>
<keyword evidence="15" id="KW-1185">Reference proteome</keyword>
<protein>
    <recommendedName>
        <fullName evidence="10">Midkine</fullName>
        <shortName evidence="10">MK</shortName>
    </recommendedName>
</protein>
<dbReference type="Pfam" id="PF05196">
    <property type="entry name" value="PTN_MK_N"/>
    <property type="match status" value="1"/>
</dbReference>
<keyword evidence="9 10" id="KW-0497">Mitogen</keyword>
<accession>A0AAQ4PYU9</accession>
<evidence type="ECO:0000256" key="7">
    <source>
        <dbReference type="ARBA" id="ARBA00023030"/>
    </source>
</evidence>
<dbReference type="GO" id="GO:0005576">
    <property type="term" value="C:extracellular region"/>
    <property type="evidence" value="ECO:0007669"/>
    <property type="project" value="UniProtKB-SubCell"/>
</dbReference>
<keyword evidence="7 10" id="KW-0339">Growth factor</keyword>